<keyword evidence="4" id="KW-0677">Repeat</keyword>
<evidence type="ECO:0000256" key="5">
    <source>
        <dbReference type="ARBA" id="ARBA00022771"/>
    </source>
</evidence>
<dbReference type="InterPro" id="IPR041677">
    <property type="entry name" value="DNA2/NAM7_AAA_11"/>
</dbReference>
<dbReference type="InterPro" id="IPR058254">
    <property type="entry name" value="zf-CHCC_shd"/>
</dbReference>
<feature type="zinc finger region" description="C3H1-type" evidence="9">
    <location>
        <begin position="16"/>
        <end position="43"/>
    </location>
</feature>
<feature type="compositionally biased region" description="Polar residues" evidence="10">
    <location>
        <begin position="47"/>
        <end position="70"/>
    </location>
</feature>
<dbReference type="InterPro" id="IPR027417">
    <property type="entry name" value="P-loop_NTPase"/>
</dbReference>
<dbReference type="GO" id="GO:0008270">
    <property type="term" value="F:zinc ion binding"/>
    <property type="evidence" value="ECO:0007669"/>
    <property type="project" value="UniProtKB-KW"/>
</dbReference>
<evidence type="ECO:0000256" key="8">
    <source>
        <dbReference type="ARBA" id="ARBA00022859"/>
    </source>
</evidence>
<dbReference type="GO" id="GO:0004386">
    <property type="term" value="F:helicase activity"/>
    <property type="evidence" value="ECO:0007669"/>
    <property type="project" value="UniProtKB-KW"/>
</dbReference>
<feature type="domain" description="C3H1-type" evidence="11">
    <location>
        <begin position="16"/>
        <end position="43"/>
    </location>
</feature>
<keyword evidence="8" id="KW-0391">Immunity</keyword>
<feature type="region of interest" description="Disordered" evidence="10">
    <location>
        <begin position="47"/>
        <end position="83"/>
    </location>
</feature>
<evidence type="ECO:0000256" key="9">
    <source>
        <dbReference type="PROSITE-ProRule" id="PRU00723"/>
    </source>
</evidence>
<keyword evidence="3 9" id="KW-0479">Metal-binding</keyword>
<dbReference type="GeneID" id="65081112"/>
<dbReference type="InterPro" id="IPR000571">
    <property type="entry name" value="Znf_CCCH"/>
</dbReference>
<dbReference type="InterPro" id="IPR036855">
    <property type="entry name" value="Znf_CCCH_sf"/>
</dbReference>
<dbReference type="InterPro" id="IPR000967">
    <property type="entry name" value="Znf_NFX1"/>
</dbReference>
<dbReference type="Gene3D" id="3.40.50.300">
    <property type="entry name" value="P-loop containing nucleotide triphosphate hydrolases"/>
    <property type="match status" value="2"/>
</dbReference>
<dbReference type="Pfam" id="PF13086">
    <property type="entry name" value="AAA_11"/>
    <property type="match status" value="1"/>
</dbReference>
<dbReference type="SUPFAM" id="SSF52540">
    <property type="entry name" value="P-loop containing nucleoside triphosphate hydrolases"/>
    <property type="match status" value="1"/>
</dbReference>
<dbReference type="CDD" id="cd17936">
    <property type="entry name" value="EEXXEc_NFX1"/>
    <property type="match status" value="1"/>
</dbReference>
<comment type="caution">
    <text evidence="13">The sequence shown here is derived from an EMBL/GenBank/DDBJ whole genome shotgun (WGS) entry which is preliminary data.</text>
</comment>
<dbReference type="RefSeq" id="XP_041677187.1">
    <property type="nucleotide sequence ID" value="XM_041823512.1"/>
</dbReference>
<evidence type="ECO:0000256" key="7">
    <source>
        <dbReference type="ARBA" id="ARBA00022833"/>
    </source>
</evidence>
<evidence type="ECO:0000313" key="13">
    <source>
        <dbReference type="EMBL" id="CVK84916.1"/>
    </source>
</evidence>
<name>A0A1L7SP00_FUSMA</name>
<dbReference type="Proteomes" id="UP000184255">
    <property type="component" value="Unassembled WGS sequence"/>
</dbReference>
<dbReference type="InterPro" id="IPR041679">
    <property type="entry name" value="DNA2/NAM7-like_C"/>
</dbReference>
<evidence type="ECO:0000259" key="11">
    <source>
        <dbReference type="PROSITE" id="PS50103"/>
    </source>
</evidence>
<reference evidence="14" key="1">
    <citation type="journal article" date="2016" name="Genome Biol. Evol.">
        <title>Comparative 'omics' of the Fusarium fujikuroi species complex highlights differences in genetic potential and metabolite synthesis.</title>
        <authorList>
            <person name="Niehaus E.-M."/>
            <person name="Muensterkoetter M."/>
            <person name="Proctor R.H."/>
            <person name="Brown D.W."/>
            <person name="Sharon A."/>
            <person name="Idan Y."/>
            <person name="Oren-Young L."/>
            <person name="Sieber C.M."/>
            <person name="Novak O."/>
            <person name="Pencik A."/>
            <person name="Tarkowska D."/>
            <person name="Hromadova K."/>
            <person name="Freeman S."/>
            <person name="Maymon M."/>
            <person name="Elazar M."/>
            <person name="Youssef S.A."/>
            <person name="El-Shabrawy E.S.M."/>
            <person name="Shalaby A.B.A."/>
            <person name="Houterman P."/>
            <person name="Brock N.L."/>
            <person name="Burkhardt I."/>
            <person name="Tsavkelova E.A."/>
            <person name="Dickschat J.S."/>
            <person name="Galuszka P."/>
            <person name="Gueldener U."/>
            <person name="Tudzynski B."/>
        </authorList>
    </citation>
    <scope>NUCLEOTIDE SEQUENCE [LARGE SCALE GENOMIC DNA]</scope>
    <source>
        <strain evidence="14">MRC7560</strain>
    </source>
</reference>
<evidence type="ECO:0000256" key="6">
    <source>
        <dbReference type="ARBA" id="ARBA00022806"/>
    </source>
</evidence>
<keyword evidence="6 13" id="KW-0067">ATP-binding</keyword>
<dbReference type="SUPFAM" id="SSF90229">
    <property type="entry name" value="CCCH zinc finger"/>
    <property type="match status" value="1"/>
</dbReference>
<keyword evidence="5 9" id="KW-0863">Zinc-finger</keyword>
<evidence type="ECO:0000256" key="2">
    <source>
        <dbReference type="ARBA" id="ARBA00022490"/>
    </source>
</evidence>
<dbReference type="PROSITE" id="PS51981">
    <property type="entry name" value="ZF_RZ"/>
    <property type="match status" value="1"/>
</dbReference>
<dbReference type="SMART" id="SM00438">
    <property type="entry name" value="ZnF_NFX"/>
    <property type="match status" value="5"/>
</dbReference>
<proteinExistence type="predicted"/>
<keyword evidence="2" id="KW-0963">Cytoplasm</keyword>
<dbReference type="InterPro" id="IPR046439">
    <property type="entry name" value="ZF_RZ_dom"/>
</dbReference>
<keyword evidence="6 13" id="KW-0547">Nucleotide-binding</keyword>
<keyword evidence="6 13" id="KW-0378">Hydrolase</keyword>
<dbReference type="VEuPathDB" id="FungiDB:FMAN_01840"/>
<evidence type="ECO:0000313" key="14">
    <source>
        <dbReference type="Proteomes" id="UP000184255"/>
    </source>
</evidence>
<keyword evidence="7 9" id="KW-0862">Zinc</keyword>
<dbReference type="InterPro" id="IPR047187">
    <property type="entry name" value="SF1_C_Upf1"/>
</dbReference>
<organism evidence="13 14">
    <name type="scientific">Fusarium mangiferae</name>
    <name type="common">Mango malformation disease fungus</name>
    <dbReference type="NCBI Taxonomy" id="192010"/>
    <lineage>
        <taxon>Eukaryota</taxon>
        <taxon>Fungi</taxon>
        <taxon>Dikarya</taxon>
        <taxon>Ascomycota</taxon>
        <taxon>Pezizomycotina</taxon>
        <taxon>Sordariomycetes</taxon>
        <taxon>Hypocreomycetidae</taxon>
        <taxon>Hypocreales</taxon>
        <taxon>Nectriaceae</taxon>
        <taxon>Fusarium</taxon>
        <taxon>Fusarium fujikuroi species complex</taxon>
    </lineage>
</organism>
<gene>
    <name evidence="13" type="ORF">FMAN_01840</name>
</gene>
<keyword evidence="6 13" id="KW-0347">Helicase</keyword>
<dbReference type="CDD" id="cd06008">
    <property type="entry name" value="NF-X1-zinc-finger"/>
    <property type="match status" value="2"/>
</dbReference>
<evidence type="ECO:0000256" key="10">
    <source>
        <dbReference type="SAM" id="MobiDB-lite"/>
    </source>
</evidence>
<dbReference type="Pfam" id="PF20173">
    <property type="entry name" value="ZnF_RZ-type"/>
    <property type="match status" value="1"/>
</dbReference>
<dbReference type="Pfam" id="PF13087">
    <property type="entry name" value="AAA_12"/>
    <property type="match status" value="1"/>
</dbReference>
<evidence type="ECO:0000256" key="1">
    <source>
        <dbReference type="ARBA" id="ARBA00004496"/>
    </source>
</evidence>
<dbReference type="GO" id="GO:0002376">
    <property type="term" value="P:immune system process"/>
    <property type="evidence" value="ECO:0007669"/>
    <property type="project" value="UniProtKB-KW"/>
</dbReference>
<keyword evidence="14" id="KW-1185">Reference proteome</keyword>
<dbReference type="GO" id="GO:0005737">
    <property type="term" value="C:cytoplasm"/>
    <property type="evidence" value="ECO:0007669"/>
    <property type="project" value="UniProtKB-SubCell"/>
</dbReference>
<sequence>MESRSWRDGGSGSGQNFRPQVCSHFKRGHCNFGKNCRFLHDTSLLSGSSVPQTPAPSTNRDINKRQTIWKTQLRKDPSNFRGSSGMKELQKFWQRALDVLKDDDHEFHQKLAQELVNDNGNGPRYVLQTAEDGSSSDIEAMKPSFLFLQVISHSSLTDHLSISTHIGTVYTLFAGSNGDRSIGLLSSLCEQALESTELITDILESTFPNIVRVLLTALNQLLNRVPRTRLCEELPDLMESVDKLVTQMAENNPDANLDEFLNRVAVLKRMIDSAKEFFDSVESSDKRRGKQPITSTFPKNIEYPGGRHDNDFADITKIAILPTYEEVVSEQDEYLPSTNFTDPHVLDDPLQRHIDSMFRLVRHDILGPVKDILADLLRSDNIMAGRLSNGNPQAQVYLATCVEKLVSSKKRGTEAVLTFRPPQHILDKSLEKQQAWWKASSRLGYGTLVCFLAPGIEGVSMLFFQVTNKSTGRAGKDDADSNSDIAPLYGAPSITVKLANHSRDDLLLLAKLYNTKALGVLVDFNGVIPDTFVPILKNLQRIKGENHIAFQQWILPSPPEDRIVAIPGYARRLDYNFSLRCITKDKAVDVSLDPEEPQNLSIEELEEATGLDAGQCRGLVGALTREYALIQGPPGTGKSYLGVQLLRVLLAAKQKAHLGPILIICYTNHALDQFLKHLLDVGITRIIRIGGRSVTPELEGLNLRVVSKETQKTVGERMTLASAFTQKDSSAYTAAEAVTSLRLRRNGPSWELLGDFLMEDNSDIYEQFADTANELTGEDGDPLLMWLAAGDADIQEPARSNLMETTIAAEKDINMLSRWERHTLVEDWMKRHEEEQTDVLFEAMDDVEEQWKNINRVHDGVNQRTLVQAEVIGLTTTSLAGRIDMLRSLKCKVVICEEAGEVKEADIISALMPGVEHLIQIGDHKQLRPQINNFDLSLESTSGQKWQLDRSQFERRAEGEPGLSPAPFAQLDVQRRMRPEVSRLIRGVYPDLKDHQNVQNLPDVVGMLDNVFWLDHSHEEDNGGDGTRVRSHSNKWETDMATALIRHLVRQGKYRAEDIALLTPYMGQLQQLKAALSSDFEICLGDRDRDQLAQEDFTDDLTSNKTVEKKKLLQTIRLATVDNFQGEEAKVIVVSLVRSNPERKVGFLRTENRINVLLSRAKHGMYLIGNTETYLNVPMWADVHEMLTDANAVGKELKLCCPRHPATPITCSEPEHFLTRSPEGGCTLHCSRRLEPCGHMCQATCHSDAMHDAFSCTRPCPRLRATCDHICPQLCGQPCGPCLIKVHNVELPCGHVIETLSCYQTQDLASVQCPHPVERELPHCGHTVTMKCHQLGNTVTPHCMQPCGDILECGHPCSGTCSTCQSGEHKNCTKRCGRAYSSCNHRCTRKCHTGEDCGSCWEPCEVQCPHSSCNSVCKKPCAPCIEPCTWSCPHEGSCSMPCSAPCDRLPCDKRCDKMLPCGHRCPSFCGEICPVDYCQECSNKKMAIVDLLEFRSYSKINLYETPIIVLGCGHFFTSETLDGLVGLEEVYTTDMFGSYAGLKDITTSLTEKTPCCPSCKRSIRQFATKRYNRAINRAVMDDICKRFLIKGRESLVKLNQKLLKAETSLASSRRSTAPGHHHTATTFFRERHMVIQQVEDNAMALQKMMGEENQPIKKLYDAIATSRPQDSGGSQSVALLMDAMKLSQPSPDNQILLGARLLAIEAQQVQLMDAYAVSKMNGWKLHENALTLPVTDKWFKACKELMEEANEEKLPRIFIAAVLAFAKVARASIWTRKQPKGEDDSSSGKGDENNTGHVATARGLLTTALESCSKFADGETLKKRVQDMMELYDPKYEKTTPEELAAIRSAMVSGPRGMATHSGHWYNCVNGHPFAVGDCGMPMEEARCPECGEPIGGSRHRPVEGVTRAEGMETPARQAEGSVGGRVPELI</sequence>
<feature type="domain" description="RZ-type" evidence="12">
    <location>
        <begin position="1839"/>
        <end position="1919"/>
    </location>
</feature>
<dbReference type="PANTHER" id="PTHR10887">
    <property type="entry name" value="DNA2/NAM7 HELICASE FAMILY"/>
    <property type="match status" value="1"/>
</dbReference>
<feature type="region of interest" description="Disordered" evidence="10">
    <location>
        <begin position="1776"/>
        <end position="1797"/>
    </location>
</feature>
<dbReference type="InterPro" id="IPR045055">
    <property type="entry name" value="DNA2/NAM7-like"/>
</dbReference>
<dbReference type="Pfam" id="PF26600">
    <property type="entry name" value="zf-CHCC_shd"/>
    <property type="match status" value="1"/>
</dbReference>
<dbReference type="GO" id="GO:0031048">
    <property type="term" value="P:regulatory ncRNA-mediated heterochromatin formation"/>
    <property type="evidence" value="ECO:0007669"/>
    <property type="project" value="TreeGrafter"/>
</dbReference>
<comment type="subcellular location">
    <subcellularLocation>
        <location evidence="1">Cytoplasm</location>
    </subcellularLocation>
</comment>
<dbReference type="EMBL" id="FCQH01000001">
    <property type="protein sequence ID" value="CVK84916.1"/>
    <property type="molecule type" value="Genomic_DNA"/>
</dbReference>
<evidence type="ECO:0000256" key="4">
    <source>
        <dbReference type="ARBA" id="ARBA00022737"/>
    </source>
</evidence>
<dbReference type="SMART" id="SM00356">
    <property type="entry name" value="ZnF_C3H1"/>
    <property type="match status" value="1"/>
</dbReference>
<dbReference type="PANTHER" id="PTHR10887:SF445">
    <property type="entry name" value="NFX1-TYPE ZINC FINGER-CONTAINING PROTEIN 1"/>
    <property type="match status" value="1"/>
</dbReference>
<dbReference type="PROSITE" id="PS50103">
    <property type="entry name" value="ZF_C3H1"/>
    <property type="match status" value="1"/>
</dbReference>
<protein>
    <submittedName>
        <fullName evidence="13">Related to ECM32-DNA dependent ATPase/DNA helicase B</fullName>
    </submittedName>
</protein>
<dbReference type="GO" id="GO:0031380">
    <property type="term" value="C:nuclear RNA-directed RNA polymerase complex"/>
    <property type="evidence" value="ECO:0007669"/>
    <property type="project" value="TreeGrafter"/>
</dbReference>
<dbReference type="CDD" id="cd18808">
    <property type="entry name" value="SF1_C_Upf1"/>
    <property type="match status" value="1"/>
</dbReference>
<evidence type="ECO:0000256" key="3">
    <source>
        <dbReference type="ARBA" id="ARBA00022723"/>
    </source>
</evidence>
<evidence type="ECO:0000259" key="12">
    <source>
        <dbReference type="PROSITE" id="PS51981"/>
    </source>
</evidence>
<dbReference type="FunFam" id="3.40.50.300:FF:001660">
    <property type="entry name" value="NF-X1 finger and helicase protein, putative"/>
    <property type="match status" value="1"/>
</dbReference>
<accession>A0A1L7SP00</accession>